<reference evidence="1" key="2">
    <citation type="submission" date="2020-05" db="UniProtKB">
        <authorList>
            <consortium name="EnsemblMetazoa"/>
        </authorList>
    </citation>
    <scope>IDENTIFICATION</scope>
    <source>
        <strain evidence="1">IAEA</strain>
    </source>
</reference>
<keyword evidence="2" id="KW-1185">Reference proteome</keyword>
<proteinExistence type="predicted"/>
<organism evidence="1 2">
    <name type="scientific">Glossina palpalis gambiensis</name>
    <dbReference type="NCBI Taxonomy" id="67801"/>
    <lineage>
        <taxon>Eukaryota</taxon>
        <taxon>Metazoa</taxon>
        <taxon>Ecdysozoa</taxon>
        <taxon>Arthropoda</taxon>
        <taxon>Hexapoda</taxon>
        <taxon>Insecta</taxon>
        <taxon>Pterygota</taxon>
        <taxon>Neoptera</taxon>
        <taxon>Endopterygota</taxon>
        <taxon>Diptera</taxon>
        <taxon>Brachycera</taxon>
        <taxon>Muscomorpha</taxon>
        <taxon>Hippoboscoidea</taxon>
        <taxon>Glossinidae</taxon>
        <taxon>Glossina</taxon>
    </lineage>
</organism>
<sequence length="95" mass="10832">MDGLPHYVSGRILEALFLTGVTPHLFHKTRDTLLLFFNKAVKQASKQASKQATVLRLHVDIIMDKAALRKAKKGESKLSKHFKHLNLSEYMESKE</sequence>
<dbReference type="EnsemblMetazoa" id="GPPI030543-RA">
    <property type="protein sequence ID" value="GPPI030543-PA"/>
    <property type="gene ID" value="GPPI030543"/>
</dbReference>
<evidence type="ECO:0000313" key="2">
    <source>
        <dbReference type="Proteomes" id="UP000092460"/>
    </source>
</evidence>
<dbReference type="EMBL" id="JXJN01014576">
    <property type="status" value="NOT_ANNOTATED_CDS"/>
    <property type="molecule type" value="Genomic_DNA"/>
</dbReference>
<evidence type="ECO:0000313" key="1">
    <source>
        <dbReference type="EnsemblMetazoa" id="GPPI030543-PA"/>
    </source>
</evidence>
<reference evidence="2" key="1">
    <citation type="submission" date="2015-01" db="EMBL/GenBank/DDBJ databases">
        <authorList>
            <person name="Aksoy S."/>
            <person name="Warren W."/>
            <person name="Wilson R.K."/>
        </authorList>
    </citation>
    <scope>NUCLEOTIDE SEQUENCE [LARGE SCALE GENOMIC DNA]</scope>
    <source>
        <strain evidence="2">IAEA</strain>
    </source>
</reference>
<dbReference type="Proteomes" id="UP000092460">
    <property type="component" value="Unassembled WGS sequence"/>
</dbReference>
<name>A0A1B0BHT1_9MUSC</name>
<dbReference type="AlphaFoldDB" id="A0A1B0BHT1"/>
<protein>
    <submittedName>
        <fullName evidence="1">Uncharacterized protein</fullName>
    </submittedName>
</protein>
<dbReference type="VEuPathDB" id="VectorBase:GPPI030543"/>
<accession>A0A1B0BHT1</accession>